<proteinExistence type="predicted"/>
<evidence type="ECO:0000313" key="1">
    <source>
        <dbReference type="EMBL" id="VDO15765.1"/>
    </source>
</evidence>
<name>A0A0R3TZW0_RODNA</name>
<evidence type="ECO:0000313" key="2">
    <source>
        <dbReference type="Proteomes" id="UP000278807"/>
    </source>
</evidence>
<dbReference type="AlphaFoldDB" id="A0A0R3TZW0"/>
<dbReference type="EMBL" id="UZAE01015355">
    <property type="protein sequence ID" value="VDO15765.1"/>
    <property type="molecule type" value="Genomic_DNA"/>
</dbReference>
<reference evidence="3" key="1">
    <citation type="submission" date="2017-02" db="UniProtKB">
        <authorList>
            <consortium name="WormBaseParasite"/>
        </authorList>
    </citation>
    <scope>IDENTIFICATION</scope>
</reference>
<keyword evidence="2" id="KW-1185">Reference proteome</keyword>
<evidence type="ECO:0000313" key="3">
    <source>
        <dbReference type="WBParaSite" id="HNAJ_0001340901-mRNA-1"/>
    </source>
</evidence>
<accession>A0A0R3TZW0</accession>
<dbReference type="OrthoDB" id="10646658at2759"/>
<organism evidence="3">
    <name type="scientific">Rodentolepis nana</name>
    <name type="common">Dwarf tapeworm</name>
    <name type="synonym">Hymenolepis nana</name>
    <dbReference type="NCBI Taxonomy" id="102285"/>
    <lineage>
        <taxon>Eukaryota</taxon>
        <taxon>Metazoa</taxon>
        <taxon>Spiralia</taxon>
        <taxon>Lophotrochozoa</taxon>
        <taxon>Platyhelminthes</taxon>
        <taxon>Cestoda</taxon>
        <taxon>Eucestoda</taxon>
        <taxon>Cyclophyllidea</taxon>
        <taxon>Hymenolepididae</taxon>
        <taxon>Rodentolepis</taxon>
    </lineage>
</organism>
<dbReference type="Proteomes" id="UP000278807">
    <property type="component" value="Unassembled WGS sequence"/>
</dbReference>
<reference evidence="1 2" key="2">
    <citation type="submission" date="2018-11" db="EMBL/GenBank/DDBJ databases">
        <authorList>
            <consortium name="Pathogen Informatics"/>
        </authorList>
    </citation>
    <scope>NUCLEOTIDE SEQUENCE [LARGE SCALE GENOMIC DNA]</scope>
</reference>
<protein>
    <submittedName>
        <fullName evidence="1 3">Uncharacterized protein</fullName>
    </submittedName>
</protein>
<gene>
    <name evidence="1" type="ORF">HNAJ_LOCUS13383</name>
</gene>
<dbReference type="WBParaSite" id="HNAJ_0001340901-mRNA-1">
    <property type="protein sequence ID" value="HNAJ_0001340901-mRNA-1"/>
    <property type="gene ID" value="HNAJ_0001340901"/>
</dbReference>
<sequence length="258" mass="29237">MSSDDEIYFDAPEDIDEIELSNLNPLSTPEHECIRNRIESLKKSARKCDQNSSIPPYPLLDSIEPASAVVQILDSSHSNGISSSLTTPRILSRTFPEKGSFVPNNDSDFTQNTYINDFETYTLVRSQTTQPSSISPPVFSSLSFGRSTQPMSSAPEVSLRRIHHPNREDYVKSWSLDAARCGSRLPFTHDRPSHLVSPRQWMGSKPLSLRHKDITAASWSDDSNVFAWGMRLRTFFGKHEKRLPSTIYKPEKKEEFSL</sequence>